<gene>
    <name evidence="1" type="ORF">S03H2_36937</name>
</gene>
<reference evidence="1" key="1">
    <citation type="journal article" date="2014" name="Front. Microbiol.">
        <title>High frequency of phylogenetically diverse reductive dehalogenase-homologous genes in deep subseafloor sedimentary metagenomes.</title>
        <authorList>
            <person name="Kawai M."/>
            <person name="Futagami T."/>
            <person name="Toyoda A."/>
            <person name="Takaki Y."/>
            <person name="Nishi S."/>
            <person name="Hori S."/>
            <person name="Arai W."/>
            <person name="Tsubouchi T."/>
            <person name="Morono Y."/>
            <person name="Uchiyama I."/>
            <person name="Ito T."/>
            <person name="Fujiyama A."/>
            <person name="Inagaki F."/>
            <person name="Takami H."/>
        </authorList>
    </citation>
    <scope>NUCLEOTIDE SEQUENCE</scope>
    <source>
        <strain evidence="1">Expedition CK06-06</strain>
    </source>
</reference>
<comment type="caution">
    <text evidence="1">The sequence shown here is derived from an EMBL/GenBank/DDBJ whole genome shotgun (WGS) entry which is preliminary data.</text>
</comment>
<dbReference type="EMBL" id="BARU01022702">
    <property type="protein sequence ID" value="GAH59749.1"/>
    <property type="molecule type" value="Genomic_DNA"/>
</dbReference>
<protein>
    <submittedName>
        <fullName evidence="1">Uncharacterized protein</fullName>
    </submittedName>
</protein>
<dbReference type="Gene3D" id="2.60.40.10">
    <property type="entry name" value="Immunoglobulins"/>
    <property type="match status" value="1"/>
</dbReference>
<organism evidence="1">
    <name type="scientific">marine sediment metagenome</name>
    <dbReference type="NCBI Taxonomy" id="412755"/>
    <lineage>
        <taxon>unclassified sequences</taxon>
        <taxon>metagenomes</taxon>
        <taxon>ecological metagenomes</taxon>
    </lineage>
</organism>
<feature type="non-terminal residue" evidence="1">
    <location>
        <position position="1"/>
    </location>
</feature>
<name>X1I0Y8_9ZZZZ</name>
<evidence type="ECO:0000313" key="1">
    <source>
        <dbReference type="EMBL" id="GAH59749.1"/>
    </source>
</evidence>
<dbReference type="InterPro" id="IPR013783">
    <property type="entry name" value="Ig-like_fold"/>
</dbReference>
<sequence>VTLNEVTFASFLGFFLVTDGVTNDDLNYLRLEPGEGATLYVDINQDGIPATCRISRNRIITGEVVATYEDGNYAIPQDTFNHETTVYVDATDLISTGGIRELTVKADSGDEIRVDLIEWPAKHYRGSFKVTEASTSDELNQIHLDIGERAVLYCDIDLDGQAASCEIWCHIKDVIDETYATHYRIQVNTQIDMLGTMMWDSQKCGFAKPVAPGERCPDIEYAGSVLDLSGKTTYWWRIKFWKKNIFLH</sequence>
<accession>X1I0Y8</accession>
<proteinExistence type="predicted"/>
<dbReference type="AlphaFoldDB" id="X1I0Y8"/>